<dbReference type="GO" id="GO:0005829">
    <property type="term" value="C:cytosol"/>
    <property type="evidence" value="ECO:0007669"/>
    <property type="project" value="TreeGrafter"/>
</dbReference>
<dbReference type="Pfam" id="PF04424">
    <property type="entry name" value="MINDY_DUB"/>
    <property type="match status" value="1"/>
</dbReference>
<gene>
    <name evidence="2" type="ORF">A4U43_C04F22510</name>
</gene>
<dbReference type="InterPro" id="IPR033979">
    <property type="entry name" value="MINDY_domain"/>
</dbReference>
<sequence length="92" mass="10297">MAEIDNGVIYKTKFINFFSRSILIVLENETSTSLLVSICNVLLLRGDARLDLNWTQVPQQDLMSLTVDSLLNSENQEKIGEAISLLPNLLSD</sequence>
<keyword evidence="3" id="KW-1185">Reference proteome</keyword>
<dbReference type="PANTHER" id="PTHR18063:SF6">
    <property type="entry name" value="UBIQUITIN CARBOXYL-TERMINAL HYDROLASE"/>
    <property type="match status" value="1"/>
</dbReference>
<accession>A0A5P1F5N5</accession>
<dbReference type="GO" id="GO:0071108">
    <property type="term" value="P:protein K48-linked deubiquitination"/>
    <property type="evidence" value="ECO:0007669"/>
    <property type="project" value="TreeGrafter"/>
</dbReference>
<dbReference type="AlphaFoldDB" id="A0A5P1F5N5"/>
<name>A0A5P1F5N5_ASPOF</name>
<dbReference type="InterPro" id="IPR007518">
    <property type="entry name" value="MINDY"/>
</dbReference>
<reference evidence="3" key="1">
    <citation type="journal article" date="2017" name="Nat. Commun.">
        <title>The asparagus genome sheds light on the origin and evolution of a young Y chromosome.</title>
        <authorList>
            <person name="Harkess A."/>
            <person name="Zhou J."/>
            <person name="Xu C."/>
            <person name="Bowers J.E."/>
            <person name="Van der Hulst R."/>
            <person name="Ayyampalayam S."/>
            <person name="Mercati F."/>
            <person name="Riccardi P."/>
            <person name="McKain M.R."/>
            <person name="Kakrana A."/>
            <person name="Tang H."/>
            <person name="Ray J."/>
            <person name="Groenendijk J."/>
            <person name="Arikit S."/>
            <person name="Mathioni S.M."/>
            <person name="Nakano M."/>
            <person name="Shan H."/>
            <person name="Telgmann-Rauber A."/>
            <person name="Kanno A."/>
            <person name="Yue Z."/>
            <person name="Chen H."/>
            <person name="Li W."/>
            <person name="Chen Y."/>
            <person name="Xu X."/>
            <person name="Zhang Y."/>
            <person name="Luo S."/>
            <person name="Chen H."/>
            <person name="Gao J."/>
            <person name="Mao Z."/>
            <person name="Pires J.C."/>
            <person name="Luo M."/>
            <person name="Kudrna D."/>
            <person name="Wing R.A."/>
            <person name="Meyers B.C."/>
            <person name="Yi K."/>
            <person name="Kong H."/>
            <person name="Lavrijsen P."/>
            <person name="Sunseri F."/>
            <person name="Falavigna A."/>
            <person name="Ye Y."/>
            <person name="Leebens-Mack J.H."/>
            <person name="Chen G."/>
        </authorList>
    </citation>
    <scope>NUCLEOTIDE SEQUENCE [LARGE SCALE GENOMIC DNA]</scope>
    <source>
        <strain evidence="3">cv. DH0086</strain>
    </source>
</reference>
<dbReference type="Proteomes" id="UP000243459">
    <property type="component" value="Chromosome 4"/>
</dbReference>
<dbReference type="EMBL" id="CM007384">
    <property type="protein sequence ID" value="ONK72727.1"/>
    <property type="molecule type" value="Genomic_DNA"/>
</dbReference>
<feature type="domain" description="MINDY deubiquitinase" evidence="1">
    <location>
        <begin position="10"/>
        <end position="89"/>
    </location>
</feature>
<dbReference type="PANTHER" id="PTHR18063">
    <property type="entry name" value="NF-E2 INDUCIBLE PROTEIN"/>
    <property type="match status" value="1"/>
</dbReference>
<dbReference type="GO" id="GO:0016807">
    <property type="term" value="F:cysteine-type carboxypeptidase activity"/>
    <property type="evidence" value="ECO:0007669"/>
    <property type="project" value="TreeGrafter"/>
</dbReference>
<dbReference type="Gramene" id="ONK72727">
    <property type="protein sequence ID" value="ONK72727"/>
    <property type="gene ID" value="A4U43_C04F22510"/>
</dbReference>
<protein>
    <recommendedName>
        <fullName evidence="1">MINDY deubiquitinase domain-containing protein</fullName>
    </recommendedName>
</protein>
<organism evidence="2 3">
    <name type="scientific">Asparagus officinalis</name>
    <name type="common">Garden asparagus</name>
    <dbReference type="NCBI Taxonomy" id="4686"/>
    <lineage>
        <taxon>Eukaryota</taxon>
        <taxon>Viridiplantae</taxon>
        <taxon>Streptophyta</taxon>
        <taxon>Embryophyta</taxon>
        <taxon>Tracheophyta</taxon>
        <taxon>Spermatophyta</taxon>
        <taxon>Magnoliopsida</taxon>
        <taxon>Liliopsida</taxon>
        <taxon>Asparagales</taxon>
        <taxon>Asparagaceae</taxon>
        <taxon>Asparagoideae</taxon>
        <taxon>Asparagus</taxon>
    </lineage>
</organism>
<dbReference type="GO" id="GO:0004843">
    <property type="term" value="F:cysteine-type deubiquitinase activity"/>
    <property type="evidence" value="ECO:0007669"/>
    <property type="project" value="InterPro"/>
</dbReference>
<dbReference type="GO" id="GO:0071944">
    <property type="term" value="C:cell periphery"/>
    <property type="evidence" value="ECO:0007669"/>
    <property type="project" value="TreeGrafter"/>
</dbReference>
<evidence type="ECO:0000259" key="1">
    <source>
        <dbReference type="Pfam" id="PF04424"/>
    </source>
</evidence>
<proteinExistence type="predicted"/>
<dbReference type="GO" id="GO:1990380">
    <property type="term" value="F:K48-linked deubiquitinase activity"/>
    <property type="evidence" value="ECO:0007669"/>
    <property type="project" value="InterPro"/>
</dbReference>
<evidence type="ECO:0000313" key="2">
    <source>
        <dbReference type="EMBL" id="ONK72727.1"/>
    </source>
</evidence>
<evidence type="ECO:0000313" key="3">
    <source>
        <dbReference type="Proteomes" id="UP000243459"/>
    </source>
</evidence>